<protein>
    <submittedName>
        <fullName evidence="1">Uncharacterized protein</fullName>
    </submittedName>
</protein>
<dbReference type="InterPro" id="IPR038883">
    <property type="entry name" value="AN11006-like"/>
</dbReference>
<dbReference type="EMBL" id="JAAMPI010000131">
    <property type="protein sequence ID" value="KAF4635265.1"/>
    <property type="molecule type" value="Genomic_DNA"/>
</dbReference>
<evidence type="ECO:0000313" key="1">
    <source>
        <dbReference type="EMBL" id="KAF4635265.1"/>
    </source>
</evidence>
<dbReference type="AlphaFoldDB" id="A0A8H4W893"/>
<sequence>MDFFNSPQEIRLQIYSELLVHSEPIVFVADYGPSSPPLFRSRRIGLCPALLRLNKQAYSEASPLLYSNNCFRFPDIWNSTDSAHIAPFLLQIGPQANLVRYICISFPTFDDFRQSSASLHEAHIKNLELIRETCTSITTLELSLHSDCINRALGDLPFADQALDLLDTRFKAILSLRKVIVNFQVYSEEDLSDDRIKMRDRGWTVEITKLPKKKWISVDDRVEFDNEEECNAYNEEWHRHEWQREQEQEDRLWEEEYYNRRRDPYWKNDSDYD</sequence>
<dbReference type="OrthoDB" id="62952at2759"/>
<organism evidence="1 2">
    <name type="scientific">Cudoniella acicularis</name>
    <dbReference type="NCBI Taxonomy" id="354080"/>
    <lineage>
        <taxon>Eukaryota</taxon>
        <taxon>Fungi</taxon>
        <taxon>Dikarya</taxon>
        <taxon>Ascomycota</taxon>
        <taxon>Pezizomycotina</taxon>
        <taxon>Leotiomycetes</taxon>
        <taxon>Helotiales</taxon>
        <taxon>Tricladiaceae</taxon>
        <taxon>Cudoniella</taxon>
    </lineage>
</organism>
<dbReference type="PANTHER" id="PTHR42085">
    <property type="entry name" value="F-BOX DOMAIN-CONTAINING PROTEIN"/>
    <property type="match status" value="1"/>
</dbReference>
<comment type="caution">
    <text evidence="1">The sequence shown here is derived from an EMBL/GenBank/DDBJ whole genome shotgun (WGS) entry which is preliminary data.</text>
</comment>
<reference evidence="1 2" key="1">
    <citation type="submission" date="2020-03" db="EMBL/GenBank/DDBJ databases">
        <title>Draft Genome Sequence of Cudoniella acicularis.</title>
        <authorList>
            <person name="Buettner E."/>
            <person name="Kellner H."/>
        </authorList>
    </citation>
    <scope>NUCLEOTIDE SEQUENCE [LARGE SCALE GENOMIC DNA]</scope>
    <source>
        <strain evidence="1 2">DSM 108380</strain>
    </source>
</reference>
<dbReference type="PANTHER" id="PTHR42085:SF2">
    <property type="entry name" value="F-BOX DOMAIN-CONTAINING PROTEIN"/>
    <property type="match status" value="1"/>
</dbReference>
<keyword evidence="2" id="KW-1185">Reference proteome</keyword>
<gene>
    <name evidence="1" type="ORF">G7Y89_g2834</name>
</gene>
<evidence type="ECO:0000313" key="2">
    <source>
        <dbReference type="Proteomes" id="UP000566819"/>
    </source>
</evidence>
<dbReference type="Proteomes" id="UP000566819">
    <property type="component" value="Unassembled WGS sequence"/>
</dbReference>
<proteinExistence type="predicted"/>
<name>A0A8H4W893_9HELO</name>
<accession>A0A8H4W893</accession>